<dbReference type="InterPro" id="IPR057475">
    <property type="entry name" value="CUT_C"/>
</dbReference>
<reference evidence="10 11" key="2">
    <citation type="journal article" date="2019" name="G3 (Bethesda)">
        <title>Hybrid Assembly of the Genome of the Entomopathogenic Nematode Steinernema carpocapsae Identifies the X-Chromosome.</title>
        <authorList>
            <person name="Serra L."/>
            <person name="Macchietto M."/>
            <person name="Macias-Munoz A."/>
            <person name="McGill C.J."/>
            <person name="Rodriguez I.M."/>
            <person name="Rodriguez B."/>
            <person name="Murad R."/>
            <person name="Mortazavi A."/>
        </authorList>
    </citation>
    <scope>NUCLEOTIDE SEQUENCE [LARGE SCALE GENOMIC DNA]</scope>
    <source>
        <strain evidence="10 11">ALL</strain>
    </source>
</reference>
<dbReference type="SMART" id="SM00241">
    <property type="entry name" value="ZP"/>
    <property type="match status" value="1"/>
</dbReference>
<keyword evidence="7" id="KW-0472">Membrane</keyword>
<evidence type="ECO:0000256" key="2">
    <source>
        <dbReference type="ARBA" id="ARBA00022460"/>
    </source>
</evidence>
<dbReference type="GO" id="GO:0005886">
    <property type="term" value="C:plasma membrane"/>
    <property type="evidence" value="ECO:0007669"/>
    <property type="project" value="UniProtKB-SubCell"/>
</dbReference>
<keyword evidence="5 8" id="KW-0732">Signal</keyword>
<dbReference type="Gene3D" id="2.60.40.4100">
    <property type="entry name" value="Zona pellucida, ZP-C domain"/>
    <property type="match status" value="1"/>
</dbReference>
<comment type="caution">
    <text evidence="10">The sequence shown here is derived from an EMBL/GenBank/DDBJ whole genome shotgun (WGS) entry which is preliminary data.</text>
</comment>
<feature type="domain" description="ZP" evidence="9">
    <location>
        <begin position="1"/>
        <end position="213"/>
    </location>
</feature>
<evidence type="ECO:0000256" key="7">
    <source>
        <dbReference type="ARBA" id="ARBA00023136"/>
    </source>
</evidence>
<evidence type="ECO:0000256" key="8">
    <source>
        <dbReference type="SAM" id="SignalP"/>
    </source>
</evidence>
<dbReference type="PANTHER" id="PTHR22907:SF11">
    <property type="entry name" value="CUTICLIN-5"/>
    <property type="match status" value="1"/>
</dbReference>
<keyword evidence="4" id="KW-0812">Transmembrane</keyword>
<evidence type="ECO:0000256" key="1">
    <source>
        <dbReference type="ARBA" id="ARBA00004251"/>
    </source>
</evidence>
<accession>A0A4U8UWQ2</accession>
<reference evidence="10 11" key="1">
    <citation type="journal article" date="2015" name="Genome Biol.">
        <title>Comparative genomics of Steinernema reveals deeply conserved gene regulatory networks.</title>
        <authorList>
            <person name="Dillman A.R."/>
            <person name="Macchietto M."/>
            <person name="Porter C.F."/>
            <person name="Rogers A."/>
            <person name="Williams B."/>
            <person name="Antoshechkin I."/>
            <person name="Lee M.M."/>
            <person name="Goodwin Z."/>
            <person name="Lu X."/>
            <person name="Lewis E.E."/>
            <person name="Goodrich-Blair H."/>
            <person name="Stock S.P."/>
            <person name="Adams B.J."/>
            <person name="Sternberg P.W."/>
            <person name="Mortazavi A."/>
        </authorList>
    </citation>
    <scope>NUCLEOTIDE SEQUENCE [LARGE SCALE GENOMIC DNA]</scope>
    <source>
        <strain evidence="10 11">ALL</strain>
    </source>
</reference>
<evidence type="ECO:0000313" key="10">
    <source>
        <dbReference type="EMBL" id="TMS37265.1"/>
    </source>
</evidence>
<dbReference type="PANTHER" id="PTHR22907">
    <property type="entry name" value="GH04558P"/>
    <property type="match status" value="1"/>
</dbReference>
<dbReference type="PROSITE" id="PS51034">
    <property type="entry name" value="ZP_2"/>
    <property type="match status" value="1"/>
</dbReference>
<proteinExistence type="predicted"/>
<keyword evidence="2" id="KW-0193">Cuticle</keyword>
<dbReference type="Proteomes" id="UP000298663">
    <property type="component" value="Chromosome X"/>
</dbReference>
<feature type="signal peptide" evidence="8">
    <location>
        <begin position="1"/>
        <end position="23"/>
    </location>
</feature>
<comment type="subcellular location">
    <subcellularLocation>
        <location evidence="1">Cell membrane</location>
        <topology evidence="1">Single-pass type I membrane protein</topology>
    </subcellularLocation>
</comment>
<feature type="chain" id="PRO_5021014960" description="ZP domain-containing protein" evidence="8">
    <location>
        <begin position="24"/>
        <end position="310"/>
    </location>
</feature>
<dbReference type="InterPro" id="IPR051962">
    <property type="entry name" value="Cuticlin"/>
</dbReference>
<keyword evidence="11" id="KW-1185">Reference proteome</keyword>
<dbReference type="EMBL" id="CM016762">
    <property type="protein sequence ID" value="TMS37265.1"/>
    <property type="molecule type" value="Genomic_DNA"/>
</dbReference>
<dbReference type="AlphaFoldDB" id="A0A4U8UWQ2"/>
<evidence type="ECO:0000256" key="5">
    <source>
        <dbReference type="ARBA" id="ARBA00022729"/>
    </source>
</evidence>
<name>A0A4U8UWQ2_STECR</name>
<dbReference type="InterPro" id="IPR042235">
    <property type="entry name" value="ZP-C_dom"/>
</dbReference>
<sequence>MPGVPFLPLFQSVLFIYRTFVTSQPTTPHVDPKGIFIVASVIVAFHPEFLTKIDRVYVVQCYYMEMEKIIEKEIQVKMPPPVLQTEQVPMPVCRYEVLDGSPEGPPVFYATIGQMVYHKWTCDTETENQFCMVVHSCSVDDGNGDRVELIDSKGCAKDKYLLQNLDYVSDLMVGKEAHVYKYADRQSMFFDCEITLTIKEPNQQFCDVPMCPDPPRRRRSAEEDVEIEQLLVDMTNETKTEGADEGLAKRFTINKNRIDSEGWFSTNFHVYQSDICMSTLGLSSVALVNLFMISSSTVFLYKACRPSASK</sequence>
<dbReference type="InterPro" id="IPR056953">
    <property type="entry name" value="CUT_N"/>
</dbReference>
<evidence type="ECO:0000256" key="6">
    <source>
        <dbReference type="ARBA" id="ARBA00022989"/>
    </source>
</evidence>
<keyword evidence="6" id="KW-1133">Transmembrane helix</keyword>
<gene>
    <name evidence="10" type="ORF">L596_004236</name>
</gene>
<keyword evidence="3" id="KW-1003">Cell membrane</keyword>
<dbReference type="GO" id="GO:0042302">
    <property type="term" value="F:structural constituent of cuticle"/>
    <property type="evidence" value="ECO:0007669"/>
    <property type="project" value="UniProtKB-KW"/>
</dbReference>
<evidence type="ECO:0000256" key="3">
    <source>
        <dbReference type="ARBA" id="ARBA00022475"/>
    </source>
</evidence>
<dbReference type="EMBL" id="AZBU02000001">
    <property type="protein sequence ID" value="TMS37265.1"/>
    <property type="molecule type" value="Genomic_DNA"/>
</dbReference>
<evidence type="ECO:0000256" key="4">
    <source>
        <dbReference type="ARBA" id="ARBA00022692"/>
    </source>
</evidence>
<protein>
    <recommendedName>
        <fullName evidence="9">ZP domain-containing protein</fullName>
    </recommendedName>
</protein>
<dbReference type="OrthoDB" id="6139674at2759"/>
<dbReference type="Pfam" id="PF25057">
    <property type="entry name" value="CUT_N"/>
    <property type="match status" value="1"/>
</dbReference>
<evidence type="ECO:0000259" key="9">
    <source>
        <dbReference type="PROSITE" id="PS51034"/>
    </source>
</evidence>
<organism evidence="10 11">
    <name type="scientific">Steinernema carpocapsae</name>
    <name type="common">Entomopathogenic nematode</name>
    <dbReference type="NCBI Taxonomy" id="34508"/>
    <lineage>
        <taxon>Eukaryota</taxon>
        <taxon>Metazoa</taxon>
        <taxon>Ecdysozoa</taxon>
        <taxon>Nematoda</taxon>
        <taxon>Chromadorea</taxon>
        <taxon>Rhabditida</taxon>
        <taxon>Tylenchina</taxon>
        <taxon>Panagrolaimomorpha</taxon>
        <taxon>Strongyloidoidea</taxon>
        <taxon>Steinernematidae</taxon>
        <taxon>Steinernema</taxon>
    </lineage>
</organism>
<dbReference type="InterPro" id="IPR001507">
    <property type="entry name" value="ZP_dom"/>
</dbReference>
<evidence type="ECO:0000313" key="11">
    <source>
        <dbReference type="Proteomes" id="UP000298663"/>
    </source>
</evidence>
<dbReference type="Pfam" id="PF25301">
    <property type="entry name" value="CUT_C"/>
    <property type="match status" value="1"/>
</dbReference>